<organism evidence="6 7">
    <name type="scientific">Cinchona calisaya</name>
    <dbReference type="NCBI Taxonomy" id="153742"/>
    <lineage>
        <taxon>Eukaryota</taxon>
        <taxon>Viridiplantae</taxon>
        <taxon>Streptophyta</taxon>
        <taxon>Embryophyta</taxon>
        <taxon>Tracheophyta</taxon>
        <taxon>Spermatophyta</taxon>
        <taxon>Magnoliopsida</taxon>
        <taxon>eudicotyledons</taxon>
        <taxon>Gunneridae</taxon>
        <taxon>Pentapetalae</taxon>
        <taxon>asterids</taxon>
        <taxon>lamiids</taxon>
        <taxon>Gentianales</taxon>
        <taxon>Rubiaceae</taxon>
        <taxon>Cinchonoideae</taxon>
        <taxon>Cinchoneae</taxon>
        <taxon>Cinchona</taxon>
    </lineage>
</organism>
<dbReference type="InterPro" id="IPR006564">
    <property type="entry name" value="Znf_PMZ"/>
</dbReference>
<comment type="caution">
    <text evidence="6">The sequence shown here is derived from an EMBL/GenBank/DDBJ whole genome shotgun (WGS) entry which is preliminary data.</text>
</comment>
<dbReference type="Proteomes" id="UP001630127">
    <property type="component" value="Unassembled WGS sequence"/>
</dbReference>
<dbReference type="AlphaFoldDB" id="A0ABD2ZWJ4"/>
<evidence type="ECO:0000256" key="2">
    <source>
        <dbReference type="ARBA" id="ARBA00022771"/>
    </source>
</evidence>
<keyword evidence="7" id="KW-1185">Reference proteome</keyword>
<evidence type="ECO:0000313" key="6">
    <source>
        <dbReference type="EMBL" id="KAL3522570.1"/>
    </source>
</evidence>
<dbReference type="EMBL" id="JBJUIK010000007">
    <property type="protein sequence ID" value="KAL3522570.1"/>
    <property type="molecule type" value="Genomic_DNA"/>
</dbReference>
<evidence type="ECO:0000256" key="1">
    <source>
        <dbReference type="ARBA" id="ARBA00022723"/>
    </source>
</evidence>
<protein>
    <recommendedName>
        <fullName evidence="5">SWIM-type domain-containing protein</fullName>
    </recommendedName>
</protein>
<dbReference type="GO" id="GO:0008270">
    <property type="term" value="F:zinc ion binding"/>
    <property type="evidence" value="ECO:0007669"/>
    <property type="project" value="UniProtKB-KW"/>
</dbReference>
<evidence type="ECO:0000256" key="4">
    <source>
        <dbReference type="PROSITE-ProRule" id="PRU00325"/>
    </source>
</evidence>
<name>A0ABD2ZWJ4_9GENT</name>
<reference evidence="6 7" key="1">
    <citation type="submission" date="2024-11" db="EMBL/GenBank/DDBJ databases">
        <title>A near-complete genome assembly of Cinchona calisaya.</title>
        <authorList>
            <person name="Lian D.C."/>
            <person name="Zhao X.W."/>
            <person name="Wei L."/>
        </authorList>
    </citation>
    <scope>NUCLEOTIDE SEQUENCE [LARGE SCALE GENOMIC DNA]</scope>
    <source>
        <tissue evidence="6">Nenye</tissue>
    </source>
</reference>
<dbReference type="PROSITE" id="PS50966">
    <property type="entry name" value="ZF_SWIM"/>
    <property type="match status" value="1"/>
</dbReference>
<sequence>MMASENMFDLSESEKTHIVNLSDRTCECGVFQLIRLPCKHAASGIVYRREPLEAYCDPWFSMDQYLKTYTAMMLPIPTEKRWPPMLELMPKSFLPPPLRRAPVG</sequence>
<accession>A0ABD2ZWJ4</accession>
<keyword evidence="2 4" id="KW-0863">Zinc-finger</keyword>
<feature type="domain" description="SWIM-type" evidence="5">
    <location>
        <begin position="17"/>
        <end position="49"/>
    </location>
</feature>
<evidence type="ECO:0000259" key="5">
    <source>
        <dbReference type="PROSITE" id="PS50966"/>
    </source>
</evidence>
<keyword evidence="1" id="KW-0479">Metal-binding</keyword>
<evidence type="ECO:0000313" key="7">
    <source>
        <dbReference type="Proteomes" id="UP001630127"/>
    </source>
</evidence>
<dbReference type="SMART" id="SM00575">
    <property type="entry name" value="ZnF_PMZ"/>
    <property type="match status" value="1"/>
</dbReference>
<dbReference type="InterPro" id="IPR007527">
    <property type="entry name" value="Znf_SWIM"/>
</dbReference>
<gene>
    <name evidence="6" type="ORF">ACH5RR_015404</name>
</gene>
<evidence type="ECO:0000256" key="3">
    <source>
        <dbReference type="ARBA" id="ARBA00022833"/>
    </source>
</evidence>
<keyword evidence="3" id="KW-0862">Zinc</keyword>
<dbReference type="Pfam" id="PF04434">
    <property type="entry name" value="SWIM"/>
    <property type="match status" value="1"/>
</dbReference>
<proteinExistence type="predicted"/>